<dbReference type="Proteomes" id="UP000013167">
    <property type="component" value="Unassembled WGS sequence"/>
</dbReference>
<proteinExistence type="predicted"/>
<protein>
    <submittedName>
        <fullName evidence="1">Uncharacterized protein</fullName>
    </submittedName>
</protein>
<dbReference type="EMBL" id="CAIZ01000104">
    <property type="protein sequence ID" value="CCH69815.1"/>
    <property type="molecule type" value="Genomic_DNA"/>
</dbReference>
<reference evidence="1 2" key="1">
    <citation type="journal article" date="2013" name="ISME J.">
        <title>A metabolic model for members of the genus Tetrasphaera involved in enhanced biological phosphorus removal.</title>
        <authorList>
            <person name="Kristiansen R."/>
            <person name="Nguyen H.T.T."/>
            <person name="Saunders A.M."/>
            <person name="Nielsen J.L."/>
            <person name="Wimmer R."/>
            <person name="Le V.Q."/>
            <person name="McIlroy S.J."/>
            <person name="Petrovski S."/>
            <person name="Seviour R.J."/>
            <person name="Calteau A."/>
            <person name="Nielsen K.L."/>
            <person name="Nielsen P.H."/>
        </authorList>
    </citation>
    <scope>NUCLEOTIDE SEQUENCE [LARGE SCALE GENOMIC DNA]</scope>
    <source>
        <strain evidence="1 2">Lp2</strain>
    </source>
</reference>
<sequence>MVPTATMLGRVAGPCPGMLGTGPEGLFWITAAFATRAIMSVNRSARSSDPPIEATQLMN</sequence>
<dbReference type="HOGENOM" id="CLU_2959315_0_0_11"/>
<name>N0E286_9MICO</name>
<organism evidence="1 2">
    <name type="scientific">Phycicoccus elongatus Lp2</name>
    <dbReference type="NCBI Taxonomy" id="1193181"/>
    <lineage>
        <taxon>Bacteria</taxon>
        <taxon>Bacillati</taxon>
        <taxon>Actinomycetota</taxon>
        <taxon>Actinomycetes</taxon>
        <taxon>Micrococcales</taxon>
        <taxon>Intrasporangiaceae</taxon>
        <taxon>Phycicoccus</taxon>
    </lineage>
</organism>
<keyword evidence="2" id="KW-1185">Reference proteome</keyword>
<evidence type="ECO:0000313" key="1">
    <source>
        <dbReference type="EMBL" id="CCH69815.1"/>
    </source>
</evidence>
<accession>N0E286</accession>
<evidence type="ECO:0000313" key="2">
    <source>
        <dbReference type="Proteomes" id="UP000013167"/>
    </source>
</evidence>
<gene>
    <name evidence="1" type="ORF">BN10_360022</name>
</gene>
<comment type="caution">
    <text evidence="1">The sequence shown here is derived from an EMBL/GenBank/DDBJ whole genome shotgun (WGS) entry which is preliminary data.</text>
</comment>
<dbReference type="AlphaFoldDB" id="N0E286"/>